<organism evidence="2 3">
    <name type="scientific">Portunus trituberculatus</name>
    <name type="common">Swimming crab</name>
    <name type="synonym">Neptunus trituberculatus</name>
    <dbReference type="NCBI Taxonomy" id="210409"/>
    <lineage>
        <taxon>Eukaryota</taxon>
        <taxon>Metazoa</taxon>
        <taxon>Ecdysozoa</taxon>
        <taxon>Arthropoda</taxon>
        <taxon>Crustacea</taxon>
        <taxon>Multicrustacea</taxon>
        <taxon>Malacostraca</taxon>
        <taxon>Eumalacostraca</taxon>
        <taxon>Eucarida</taxon>
        <taxon>Decapoda</taxon>
        <taxon>Pleocyemata</taxon>
        <taxon>Brachyura</taxon>
        <taxon>Eubrachyura</taxon>
        <taxon>Portunoidea</taxon>
        <taxon>Portunidae</taxon>
        <taxon>Portuninae</taxon>
        <taxon>Portunus</taxon>
    </lineage>
</organism>
<gene>
    <name evidence="2" type="ORF">E2C01_049971</name>
</gene>
<sequence>MAREHEASPADPLTPPGRLTPAFGSTGGHAPLSPCLTCSTYYATQYSSTWPVNKLFELLDPRLSLSRTASLPTPGPLLQNKGSVNSPPPRPSSRLNPSPKPAGNARWCIST</sequence>
<dbReference type="AlphaFoldDB" id="A0A5B7GAU6"/>
<keyword evidence="3" id="KW-1185">Reference proteome</keyword>
<reference evidence="2 3" key="1">
    <citation type="submission" date="2019-05" db="EMBL/GenBank/DDBJ databases">
        <title>Another draft genome of Portunus trituberculatus and its Hox gene families provides insights of decapod evolution.</title>
        <authorList>
            <person name="Jeong J.-H."/>
            <person name="Song I."/>
            <person name="Kim S."/>
            <person name="Choi T."/>
            <person name="Kim D."/>
            <person name="Ryu S."/>
            <person name="Kim W."/>
        </authorList>
    </citation>
    <scope>NUCLEOTIDE SEQUENCE [LARGE SCALE GENOMIC DNA]</scope>
    <source>
        <tissue evidence="2">Muscle</tissue>
    </source>
</reference>
<dbReference type="Proteomes" id="UP000324222">
    <property type="component" value="Unassembled WGS sequence"/>
</dbReference>
<protein>
    <submittedName>
        <fullName evidence="2">Uncharacterized protein</fullName>
    </submittedName>
</protein>
<evidence type="ECO:0000313" key="2">
    <source>
        <dbReference type="EMBL" id="MPC56022.1"/>
    </source>
</evidence>
<accession>A0A5B7GAU6</accession>
<evidence type="ECO:0000256" key="1">
    <source>
        <dbReference type="SAM" id="MobiDB-lite"/>
    </source>
</evidence>
<dbReference type="EMBL" id="VSRR010013631">
    <property type="protein sequence ID" value="MPC56022.1"/>
    <property type="molecule type" value="Genomic_DNA"/>
</dbReference>
<feature type="region of interest" description="Disordered" evidence="1">
    <location>
        <begin position="1"/>
        <end position="26"/>
    </location>
</feature>
<comment type="caution">
    <text evidence="2">The sequence shown here is derived from an EMBL/GenBank/DDBJ whole genome shotgun (WGS) entry which is preliminary data.</text>
</comment>
<feature type="region of interest" description="Disordered" evidence="1">
    <location>
        <begin position="66"/>
        <end position="111"/>
    </location>
</feature>
<evidence type="ECO:0000313" key="3">
    <source>
        <dbReference type="Proteomes" id="UP000324222"/>
    </source>
</evidence>
<proteinExistence type="predicted"/>
<name>A0A5B7GAU6_PORTR</name>